<dbReference type="HOGENOM" id="CLU_109308_0_0_9"/>
<gene>
    <name evidence="4" type="ORF">HMPREF0494_1500</name>
</gene>
<feature type="compositionally biased region" description="Polar residues" evidence="1">
    <location>
        <begin position="126"/>
        <end position="151"/>
    </location>
</feature>
<dbReference type="NCBIfam" id="NF042931">
    <property type="entry name" value="SAG1386_EF1546"/>
    <property type="match status" value="1"/>
</dbReference>
<reference evidence="4 5" key="1">
    <citation type="submission" date="2009-09" db="EMBL/GenBank/DDBJ databases">
        <authorList>
            <person name="Qin X."/>
            <person name="Bachman B."/>
            <person name="Battles P."/>
            <person name="Bell A."/>
            <person name="Bess C."/>
            <person name="Bickham C."/>
            <person name="Chaboub L."/>
            <person name="Chen D."/>
            <person name="Coyle M."/>
            <person name="Deiros D.R."/>
            <person name="Dinh H."/>
            <person name="Forbes L."/>
            <person name="Fowler G."/>
            <person name="Francisco L."/>
            <person name="Fu Q."/>
            <person name="Gubbala S."/>
            <person name="Hale W."/>
            <person name="Han Y."/>
            <person name="Hemphill L."/>
            <person name="Highlander S.K."/>
            <person name="Hirani K."/>
            <person name="Hogues M."/>
            <person name="Jackson L."/>
            <person name="Jakkamsetti A."/>
            <person name="Javaid M."/>
            <person name="Jiang H."/>
            <person name="Korchina V."/>
            <person name="Kovar C."/>
            <person name="Lara F."/>
            <person name="Lee S."/>
            <person name="Mata R."/>
            <person name="Mathew T."/>
            <person name="Moen C."/>
            <person name="Morales K."/>
            <person name="Munidasa M."/>
            <person name="Nazareth L."/>
            <person name="Ngo R."/>
            <person name="Nguyen L."/>
            <person name="Okwuonu G."/>
            <person name="Ongeri F."/>
            <person name="Patil S."/>
            <person name="Petrosino J."/>
            <person name="Pham C."/>
            <person name="Pham P."/>
            <person name="Pu L.-L."/>
            <person name="Puazo M."/>
            <person name="Raj R."/>
            <person name="Reid J."/>
            <person name="Rouhana J."/>
            <person name="Saada N."/>
            <person name="Shang Y."/>
            <person name="Simmons D."/>
            <person name="Thornton R."/>
            <person name="Warren J."/>
            <person name="Weissenberger G."/>
            <person name="Zhang J."/>
            <person name="Zhang L."/>
            <person name="Zhou C."/>
            <person name="Zhu D."/>
            <person name="Muzny D."/>
            <person name="Worley K."/>
            <person name="Gibbs R."/>
        </authorList>
    </citation>
    <scope>NUCLEOTIDE SEQUENCE [LARGE SCALE GENOMIC DNA]</scope>
    <source>
        <strain evidence="4 5">DSM 16041</strain>
    </source>
</reference>
<evidence type="ECO:0000256" key="2">
    <source>
        <dbReference type="SAM" id="Phobius"/>
    </source>
</evidence>
<evidence type="ECO:0000313" key="4">
    <source>
        <dbReference type="EMBL" id="EEW53356.1"/>
    </source>
</evidence>
<organism evidence="4 5">
    <name type="scientific">Limosilactobacillus antri DSM 16041</name>
    <dbReference type="NCBI Taxonomy" id="525309"/>
    <lineage>
        <taxon>Bacteria</taxon>
        <taxon>Bacillati</taxon>
        <taxon>Bacillota</taxon>
        <taxon>Bacilli</taxon>
        <taxon>Lactobacillales</taxon>
        <taxon>Lactobacillaceae</taxon>
        <taxon>Limosilactobacillus</taxon>
    </lineage>
</organism>
<dbReference type="EMBL" id="ACLL01000041">
    <property type="protein sequence ID" value="EEW53356.1"/>
    <property type="molecule type" value="Genomic_DNA"/>
</dbReference>
<feature type="compositionally biased region" description="Low complexity" evidence="1">
    <location>
        <begin position="105"/>
        <end position="125"/>
    </location>
</feature>
<dbReference type="InterPro" id="IPR049981">
    <property type="entry name" value="SPy_0802-like"/>
</dbReference>
<dbReference type="InterPro" id="IPR018392">
    <property type="entry name" value="LysM"/>
</dbReference>
<feature type="transmembrane region" description="Helical" evidence="2">
    <location>
        <begin position="55"/>
        <end position="75"/>
    </location>
</feature>
<evidence type="ECO:0000313" key="5">
    <source>
        <dbReference type="Proteomes" id="UP000003675"/>
    </source>
</evidence>
<dbReference type="SMART" id="SM00257">
    <property type="entry name" value="LysM"/>
    <property type="match status" value="1"/>
</dbReference>
<evidence type="ECO:0000256" key="1">
    <source>
        <dbReference type="SAM" id="MobiDB-lite"/>
    </source>
</evidence>
<dbReference type="AlphaFoldDB" id="C8P856"/>
<name>C8P856_9LACO</name>
<dbReference type="InterPro" id="IPR036779">
    <property type="entry name" value="LysM_dom_sf"/>
</dbReference>
<dbReference type="PROSITE" id="PS51782">
    <property type="entry name" value="LYSM"/>
    <property type="match status" value="1"/>
</dbReference>
<evidence type="ECO:0000259" key="3">
    <source>
        <dbReference type="PROSITE" id="PS51782"/>
    </source>
</evidence>
<feature type="region of interest" description="Disordered" evidence="1">
    <location>
        <begin position="86"/>
        <end position="151"/>
    </location>
</feature>
<dbReference type="Pfam" id="PF01476">
    <property type="entry name" value="LysM"/>
    <property type="match status" value="1"/>
</dbReference>
<keyword evidence="2" id="KW-1133">Transmembrane helix</keyword>
<feature type="region of interest" description="Disordered" evidence="1">
    <location>
        <begin position="1"/>
        <end position="52"/>
    </location>
</feature>
<keyword evidence="2" id="KW-0812">Transmembrane</keyword>
<dbReference type="eggNOG" id="COG1388">
    <property type="taxonomic scope" value="Bacteria"/>
</dbReference>
<dbReference type="CDD" id="cd00118">
    <property type="entry name" value="LysM"/>
    <property type="match status" value="1"/>
</dbReference>
<proteinExistence type="predicted"/>
<feature type="domain" description="LysM" evidence="3">
    <location>
        <begin position="155"/>
        <end position="199"/>
    </location>
</feature>
<dbReference type="STRING" id="525309.HMPREF0494_1500"/>
<protein>
    <submittedName>
        <fullName evidence="4">LysM domain protein</fullName>
    </submittedName>
</protein>
<dbReference type="SUPFAM" id="SSF54106">
    <property type="entry name" value="LysM domain"/>
    <property type="match status" value="1"/>
</dbReference>
<sequence>MEKGGAQAMSEKREESRRQNDELWDKKFTDNEDLDRTGHLSRTERRKQEAHSSTITTVLVVLIIVLAASPLIFWLNNKQSFNHPARTEQTAAVSSKKKATHRLGSATSSRSTSKPSTSAKTSSSANGYSQESARTNQSAAGQTMSNRQSTAANRQYVVVRRGQSVYRIAAQNGLTAQELARLNNISINTPIHPGQQLRVR</sequence>
<feature type="compositionally biased region" description="Basic and acidic residues" evidence="1">
    <location>
        <begin position="10"/>
        <end position="50"/>
    </location>
</feature>
<keyword evidence="2" id="KW-0472">Membrane</keyword>
<accession>C8P856</accession>
<dbReference type="Gene3D" id="3.10.350.10">
    <property type="entry name" value="LysM domain"/>
    <property type="match status" value="1"/>
</dbReference>
<comment type="caution">
    <text evidence="4">The sequence shown here is derived from an EMBL/GenBank/DDBJ whole genome shotgun (WGS) entry which is preliminary data.</text>
</comment>
<dbReference type="Proteomes" id="UP000003675">
    <property type="component" value="Unassembled WGS sequence"/>
</dbReference>